<evidence type="ECO:0000256" key="2">
    <source>
        <dbReference type="ARBA" id="ARBA00022454"/>
    </source>
</evidence>
<dbReference type="PANTHER" id="PTHR46450:SF24">
    <property type="entry name" value="HISTONE-LYSINE N-METHYLTRANSFERASE SUVR4"/>
    <property type="match status" value="1"/>
</dbReference>
<proteinExistence type="predicted"/>
<dbReference type="Pfam" id="PF00856">
    <property type="entry name" value="SET"/>
    <property type="match status" value="1"/>
</dbReference>
<gene>
    <name evidence="10" type="ORF">CSSPTR1EN2_LOCUS23668</name>
</gene>
<keyword evidence="2" id="KW-0158">Chromosome</keyword>
<dbReference type="InterPro" id="IPR046341">
    <property type="entry name" value="SET_dom_sf"/>
</dbReference>
<dbReference type="PROSITE" id="PS50867">
    <property type="entry name" value="PRE_SET"/>
    <property type="match status" value="1"/>
</dbReference>
<evidence type="ECO:0000256" key="1">
    <source>
        <dbReference type="ARBA" id="ARBA00004286"/>
    </source>
</evidence>
<evidence type="ECO:0000256" key="5">
    <source>
        <dbReference type="ARBA" id="ARBA00022691"/>
    </source>
</evidence>
<dbReference type="Proteomes" id="UP001497512">
    <property type="component" value="Chromosome 9"/>
</dbReference>
<feature type="domain" description="Post-SET" evidence="9">
    <location>
        <begin position="654"/>
        <end position="670"/>
    </location>
</feature>
<feature type="non-terminal residue" evidence="10">
    <location>
        <position position="681"/>
    </location>
</feature>
<dbReference type="Gene3D" id="2.170.270.10">
    <property type="entry name" value="SET domain"/>
    <property type="match status" value="1"/>
</dbReference>
<dbReference type="SMART" id="SM00468">
    <property type="entry name" value="PreSET"/>
    <property type="match status" value="1"/>
</dbReference>
<evidence type="ECO:0000259" key="8">
    <source>
        <dbReference type="PROSITE" id="PS50867"/>
    </source>
</evidence>
<evidence type="ECO:0000259" key="7">
    <source>
        <dbReference type="PROSITE" id="PS50280"/>
    </source>
</evidence>
<evidence type="ECO:0000313" key="10">
    <source>
        <dbReference type="EMBL" id="CAK9237368.1"/>
    </source>
</evidence>
<feature type="region of interest" description="Disordered" evidence="6">
    <location>
        <begin position="286"/>
        <end position="354"/>
    </location>
</feature>
<keyword evidence="5" id="KW-0949">S-adenosyl-L-methionine</keyword>
<dbReference type="SUPFAM" id="SSF82199">
    <property type="entry name" value="SET domain"/>
    <property type="match status" value="1"/>
</dbReference>
<keyword evidence="3" id="KW-0489">Methyltransferase</keyword>
<dbReference type="CDD" id="cd10538">
    <property type="entry name" value="SET_SETDB-like"/>
    <property type="match status" value="1"/>
</dbReference>
<keyword evidence="4" id="KW-0808">Transferase</keyword>
<organism evidence="10 11">
    <name type="scientific">Sphagnum troendelagicum</name>
    <dbReference type="NCBI Taxonomy" id="128251"/>
    <lineage>
        <taxon>Eukaryota</taxon>
        <taxon>Viridiplantae</taxon>
        <taxon>Streptophyta</taxon>
        <taxon>Embryophyta</taxon>
        <taxon>Bryophyta</taxon>
        <taxon>Sphagnophytina</taxon>
        <taxon>Sphagnopsida</taxon>
        <taxon>Sphagnales</taxon>
        <taxon>Sphagnaceae</taxon>
        <taxon>Sphagnum</taxon>
    </lineage>
</organism>
<evidence type="ECO:0000256" key="3">
    <source>
        <dbReference type="ARBA" id="ARBA00022603"/>
    </source>
</evidence>
<protein>
    <recommendedName>
        <fullName evidence="12">SET domain-containing protein</fullName>
    </recommendedName>
</protein>
<keyword evidence="11" id="KW-1185">Reference proteome</keyword>
<dbReference type="Gene3D" id="1.10.8.850">
    <property type="entry name" value="Histone-lysine N methyltransferase , C-terminal domain-like"/>
    <property type="match status" value="1"/>
</dbReference>
<dbReference type="PANTHER" id="PTHR46450">
    <property type="entry name" value="INACTIVE HISTONE-LYSINE N-METHYLTRANSFERASE SUVR1-RELATED"/>
    <property type="match status" value="1"/>
</dbReference>
<sequence>MAEDNRERMIKALDTMLLELQVPRQIVSPILRKLLQTYENEWDHIEADGYRVLADAIFQHQEQMEVAKEENSNKLNSDSKRKLLNPSETVVVLKKPKLESVVMNELVARPNRKTLCNVFQISRVLPEALQAGKRPADWPSMSVPLYVCLRPPSPTMHMKTGHECRSSLAAIAMDYMDLGDSSSSLSEPLSIASGGCPELQNIVDSTVKEDVCGNSNMGLIDSASIGRDGESKGGVGQDKGMLELVVNIGPKRAEQGNESPYELKAALQEPGSQVVQEVPNCLKQMRHMSSEKNSKPPRGQRTRALKDRASSSSTSSGSSQRANRVRQLNPKPQSESKRLVGPQEAEMSDEIDLSRGSEQIPISVEEFARSRLPRDFLYVSRSIVYQNAYIRFSLARIADEDCCKDCSGNCLASCYPCACARQSGGEYAYSLQGTLRKRFMEQEKQRRRAPVSSLSFCQAGQCPNERLKGETNLEPCKGHTQRHFIKECWEKCGCDKSCSNRVVQRGINCKLQVFWTVEGKGWGLRTLEDLPAGAFVCEYAGEILTNLEMDERNCNSTANTKHHFPLQLDADWSSERFLKDEEALCLDGTYFGNVARFINHRCFDNNMLDVPVEIESPDHHYYHVAYFTSREVKANEELTWDYGLDFNDKEHPIEAFKCQCGSPYCRGKETSSRQHAGSSEK</sequence>
<feature type="domain" description="Pre-SET" evidence="8">
    <location>
        <begin position="406"/>
        <end position="506"/>
    </location>
</feature>
<evidence type="ECO:0000256" key="6">
    <source>
        <dbReference type="SAM" id="MobiDB-lite"/>
    </source>
</evidence>
<dbReference type="InterPro" id="IPR001214">
    <property type="entry name" value="SET_dom"/>
</dbReference>
<evidence type="ECO:0000259" key="9">
    <source>
        <dbReference type="PROSITE" id="PS50868"/>
    </source>
</evidence>
<comment type="subcellular location">
    <subcellularLocation>
        <location evidence="1">Chromosome</location>
    </subcellularLocation>
</comment>
<reference evidence="10" key="1">
    <citation type="submission" date="2024-02" db="EMBL/GenBank/DDBJ databases">
        <authorList>
            <consortium name="ELIXIR-Norway"/>
            <consortium name="Elixir Norway"/>
        </authorList>
    </citation>
    <scope>NUCLEOTIDE SEQUENCE</scope>
</reference>
<dbReference type="InterPro" id="IPR018848">
    <property type="entry name" value="WIYLD_domain"/>
</dbReference>
<evidence type="ECO:0000313" key="11">
    <source>
        <dbReference type="Proteomes" id="UP001497512"/>
    </source>
</evidence>
<dbReference type="InterPro" id="IPR003616">
    <property type="entry name" value="Post-SET_dom"/>
</dbReference>
<feature type="compositionally biased region" description="Low complexity" evidence="6">
    <location>
        <begin position="310"/>
        <end position="319"/>
    </location>
</feature>
<feature type="domain" description="SET" evidence="7">
    <location>
        <begin position="509"/>
        <end position="643"/>
    </location>
</feature>
<dbReference type="InterPro" id="IPR007728">
    <property type="entry name" value="Pre-SET_dom"/>
</dbReference>
<dbReference type="PROSITE" id="PS50868">
    <property type="entry name" value="POST_SET"/>
    <property type="match status" value="1"/>
</dbReference>
<evidence type="ECO:0000256" key="4">
    <source>
        <dbReference type="ARBA" id="ARBA00022679"/>
    </source>
</evidence>
<dbReference type="InterPro" id="IPR043017">
    <property type="entry name" value="WIYLD_dom_sf"/>
</dbReference>
<dbReference type="Pfam" id="PF10440">
    <property type="entry name" value="WIYLD"/>
    <property type="match status" value="1"/>
</dbReference>
<dbReference type="EMBL" id="OZ019901">
    <property type="protein sequence ID" value="CAK9237368.1"/>
    <property type="molecule type" value="Genomic_DNA"/>
</dbReference>
<name>A0ABP0V5I9_9BRYO</name>
<accession>A0ABP0V5I9</accession>
<evidence type="ECO:0008006" key="12">
    <source>
        <dbReference type="Google" id="ProtNLM"/>
    </source>
</evidence>
<dbReference type="PROSITE" id="PS50280">
    <property type="entry name" value="SET"/>
    <property type="match status" value="1"/>
</dbReference>
<dbReference type="SMART" id="SM00317">
    <property type="entry name" value="SET"/>
    <property type="match status" value="1"/>
</dbReference>